<evidence type="ECO:0000256" key="1">
    <source>
        <dbReference type="SAM" id="Phobius"/>
    </source>
</evidence>
<keyword evidence="1" id="KW-1133">Transmembrane helix</keyword>
<dbReference type="OrthoDB" id="461075at2"/>
<keyword evidence="1" id="KW-0812">Transmembrane</keyword>
<proteinExistence type="predicted"/>
<comment type="caution">
    <text evidence="2">The sequence shown here is derived from an EMBL/GenBank/DDBJ whole genome shotgun (WGS) entry which is preliminary data.</text>
</comment>
<protein>
    <recommendedName>
        <fullName evidence="4">Prepilin-type N-terminal cleavage/methylation domain-containing protein</fullName>
    </recommendedName>
</protein>
<feature type="transmembrane region" description="Helical" evidence="1">
    <location>
        <begin position="29"/>
        <end position="50"/>
    </location>
</feature>
<dbReference type="NCBIfam" id="NF038304">
    <property type="entry name" value="EPS_HpsC"/>
    <property type="match status" value="1"/>
</dbReference>
<evidence type="ECO:0000313" key="3">
    <source>
        <dbReference type="Proteomes" id="UP000076555"/>
    </source>
</evidence>
<gene>
    <name evidence="2" type="ORF">A2T98_00595</name>
</gene>
<dbReference type="RefSeq" id="WP_063871110.1">
    <property type="nucleotide sequence ID" value="NZ_CAWMRI010000009.1"/>
</dbReference>
<dbReference type="Proteomes" id="UP000076555">
    <property type="component" value="Unassembled WGS sequence"/>
</dbReference>
<dbReference type="AlphaFoldDB" id="A0A166L008"/>
<organism evidence="2 3">
    <name type="scientific">Nodularia spumigena CENA596</name>
    <dbReference type="NCBI Taxonomy" id="1819295"/>
    <lineage>
        <taxon>Bacteria</taxon>
        <taxon>Bacillati</taxon>
        <taxon>Cyanobacteriota</taxon>
        <taxon>Cyanophyceae</taxon>
        <taxon>Nostocales</taxon>
        <taxon>Nodulariaceae</taxon>
        <taxon>Nodularia</taxon>
    </lineage>
</organism>
<accession>A0A166L008</accession>
<sequence length="302" mass="33155">MKTFQFIVRSQFKSSKVTQNPGGFTLIELLVAGLISVLIITPLLGFMISVMTTDRKEQAKANSEQEIQTAVNYIARDLQQAVYIYDNAGVTAIKDELPDGTGQSPLLVFWKRELVPNVVPAADNTKDDAFVYSLIAYYLIKDTNSTWSKAARIARWQIKDGVSVNGQYISPPDQGFAPFADKVNDADSLEDGMNQWTQATPASNAPVTPLIDYVDQSTNSVPPATCPTTTATNTWSTITPANGMTGFYVCVDRENTTAQVFIRGNALARLENDANKIKYSVANSTYFPTTNVMVQGKGFLFK</sequence>
<evidence type="ECO:0008006" key="4">
    <source>
        <dbReference type="Google" id="ProtNLM"/>
    </source>
</evidence>
<dbReference type="EMBL" id="LWAJ01000009">
    <property type="protein sequence ID" value="KZL51741.1"/>
    <property type="molecule type" value="Genomic_DNA"/>
</dbReference>
<name>A0A166L008_NODSP</name>
<evidence type="ECO:0000313" key="2">
    <source>
        <dbReference type="EMBL" id="KZL51741.1"/>
    </source>
</evidence>
<keyword evidence="1" id="KW-0472">Membrane</keyword>
<reference evidence="2 3" key="1">
    <citation type="submission" date="2016-04" db="EMBL/GenBank/DDBJ databases">
        <title>Draft Genome Assembly of the Bloom-forming Cyanobacterium Nodularia spumigena Strain CENA596 in Shrimp Production Ponds.</title>
        <authorList>
            <person name="Popin R.V."/>
            <person name="Rigonato J."/>
            <person name="Abreu V.A."/>
            <person name="Andreote A.P."/>
            <person name="Silveira S.B."/>
            <person name="Odebrecht C."/>
            <person name="Fiore M.F."/>
        </authorList>
    </citation>
    <scope>NUCLEOTIDE SEQUENCE [LARGE SCALE GENOMIC DNA]</scope>
    <source>
        <strain evidence="2 3">CENA596</strain>
    </source>
</reference>